<keyword evidence="1" id="KW-1133">Transmembrane helix</keyword>
<protein>
    <submittedName>
        <fullName evidence="2">Uncharacterized protein</fullName>
    </submittedName>
</protein>
<gene>
    <name evidence="2" type="ORF">RirG_228260</name>
</gene>
<name>A0A015LK28_RHIIW</name>
<keyword evidence="1" id="KW-0472">Membrane</keyword>
<comment type="caution">
    <text evidence="2">The sequence shown here is derived from an EMBL/GenBank/DDBJ whole genome shotgun (WGS) entry which is preliminary data.</text>
</comment>
<sequence length="278" mass="32166">MKSVLQFLVAETNEADGTDPGDDSLYYEVLYNDLCHMFDKEEDKSCGIPQEDDPRFSCDAFRNNGEEVTCYEILYDDSCHMNTAKNCDKLSTATRCEINEEAHVHVANYNKSVDCCSHETEDIAVSLPEKADRVLHYSTSYSLGSLLDIVEKCCAVNVHKPFAESWRTSIWNVLQDPTAWLHKIKCLADNKEACLNKVRNTWSVSLRNIRHTTINSKLPTGYEVKLNLYYQRYQWRHLRPRLKLTVIKRMSQTTLPIFYVNFMEYNTIVVITVLFVFG</sequence>
<dbReference type="AlphaFoldDB" id="A0A015LK28"/>
<proteinExistence type="predicted"/>
<feature type="transmembrane region" description="Helical" evidence="1">
    <location>
        <begin position="257"/>
        <end position="277"/>
    </location>
</feature>
<keyword evidence="3" id="KW-1185">Reference proteome</keyword>
<dbReference type="EMBL" id="JEMT01028332">
    <property type="protein sequence ID" value="EXX55123.1"/>
    <property type="molecule type" value="Genomic_DNA"/>
</dbReference>
<reference evidence="2 3" key="1">
    <citation type="submission" date="2014-02" db="EMBL/GenBank/DDBJ databases">
        <title>Single nucleus genome sequencing reveals high similarity among nuclei of an endomycorrhizal fungus.</title>
        <authorList>
            <person name="Lin K."/>
            <person name="Geurts R."/>
            <person name="Zhang Z."/>
            <person name="Limpens E."/>
            <person name="Saunders D.G."/>
            <person name="Mu D."/>
            <person name="Pang E."/>
            <person name="Cao H."/>
            <person name="Cha H."/>
            <person name="Lin T."/>
            <person name="Zhou Q."/>
            <person name="Shang Y."/>
            <person name="Li Y."/>
            <person name="Ivanov S."/>
            <person name="Sharma T."/>
            <person name="Velzen R.V."/>
            <person name="Ruijter N.D."/>
            <person name="Aanen D.K."/>
            <person name="Win J."/>
            <person name="Kamoun S."/>
            <person name="Bisseling T."/>
            <person name="Huang S."/>
        </authorList>
    </citation>
    <scope>NUCLEOTIDE SEQUENCE [LARGE SCALE GENOMIC DNA]</scope>
    <source>
        <strain evidence="3">DAOM197198w</strain>
    </source>
</reference>
<accession>A0A015LK28</accession>
<evidence type="ECO:0000313" key="3">
    <source>
        <dbReference type="Proteomes" id="UP000022910"/>
    </source>
</evidence>
<evidence type="ECO:0000256" key="1">
    <source>
        <dbReference type="SAM" id="Phobius"/>
    </source>
</evidence>
<organism evidence="2 3">
    <name type="scientific">Rhizophagus irregularis (strain DAOM 197198w)</name>
    <name type="common">Glomus intraradices</name>
    <dbReference type="NCBI Taxonomy" id="1432141"/>
    <lineage>
        <taxon>Eukaryota</taxon>
        <taxon>Fungi</taxon>
        <taxon>Fungi incertae sedis</taxon>
        <taxon>Mucoromycota</taxon>
        <taxon>Glomeromycotina</taxon>
        <taxon>Glomeromycetes</taxon>
        <taxon>Glomerales</taxon>
        <taxon>Glomeraceae</taxon>
        <taxon>Rhizophagus</taxon>
    </lineage>
</organism>
<keyword evidence="1" id="KW-0812">Transmembrane</keyword>
<dbReference type="Proteomes" id="UP000022910">
    <property type="component" value="Unassembled WGS sequence"/>
</dbReference>
<dbReference type="HOGENOM" id="CLU_1001648_0_0_1"/>
<evidence type="ECO:0000313" key="2">
    <source>
        <dbReference type="EMBL" id="EXX55123.1"/>
    </source>
</evidence>